<comment type="caution">
    <text evidence="2">The sequence shown here is derived from an EMBL/GenBank/DDBJ whole genome shotgun (WGS) entry which is preliminary data.</text>
</comment>
<dbReference type="AlphaFoldDB" id="A0A5B7CFM6"/>
<name>A0A5B7CFM6_PORTR</name>
<keyword evidence="3" id="KW-1185">Reference proteome</keyword>
<sequence>MKEVMSSLMNKQDRLITENTELKLRLVECEEVSTINQGLKEEIQEIKKQNDVLKATCQDYESSLRSLQVKVQDGIVDRTEGGLGESKLKEL</sequence>
<evidence type="ECO:0000313" key="3">
    <source>
        <dbReference type="Proteomes" id="UP000324222"/>
    </source>
</evidence>
<dbReference type="EMBL" id="VSRR010000022">
    <property type="protein sequence ID" value="MPC08237.1"/>
    <property type="molecule type" value="Genomic_DNA"/>
</dbReference>
<dbReference type="Proteomes" id="UP000324222">
    <property type="component" value="Unassembled WGS sequence"/>
</dbReference>
<gene>
    <name evidence="2" type="ORF">E2C01_000815</name>
</gene>
<feature type="coiled-coil region" evidence="1">
    <location>
        <begin position="29"/>
        <end position="63"/>
    </location>
</feature>
<proteinExistence type="predicted"/>
<organism evidence="2 3">
    <name type="scientific">Portunus trituberculatus</name>
    <name type="common">Swimming crab</name>
    <name type="synonym">Neptunus trituberculatus</name>
    <dbReference type="NCBI Taxonomy" id="210409"/>
    <lineage>
        <taxon>Eukaryota</taxon>
        <taxon>Metazoa</taxon>
        <taxon>Ecdysozoa</taxon>
        <taxon>Arthropoda</taxon>
        <taxon>Crustacea</taxon>
        <taxon>Multicrustacea</taxon>
        <taxon>Malacostraca</taxon>
        <taxon>Eumalacostraca</taxon>
        <taxon>Eucarida</taxon>
        <taxon>Decapoda</taxon>
        <taxon>Pleocyemata</taxon>
        <taxon>Brachyura</taxon>
        <taxon>Eubrachyura</taxon>
        <taxon>Portunoidea</taxon>
        <taxon>Portunidae</taxon>
        <taxon>Portuninae</taxon>
        <taxon>Portunus</taxon>
    </lineage>
</organism>
<evidence type="ECO:0000313" key="2">
    <source>
        <dbReference type="EMBL" id="MPC08237.1"/>
    </source>
</evidence>
<reference evidence="2 3" key="1">
    <citation type="submission" date="2019-05" db="EMBL/GenBank/DDBJ databases">
        <title>Another draft genome of Portunus trituberculatus and its Hox gene families provides insights of decapod evolution.</title>
        <authorList>
            <person name="Jeong J.-H."/>
            <person name="Song I."/>
            <person name="Kim S."/>
            <person name="Choi T."/>
            <person name="Kim D."/>
            <person name="Ryu S."/>
            <person name="Kim W."/>
        </authorList>
    </citation>
    <scope>NUCLEOTIDE SEQUENCE [LARGE SCALE GENOMIC DNA]</scope>
    <source>
        <tissue evidence="2">Muscle</tissue>
    </source>
</reference>
<accession>A0A5B7CFM6</accession>
<evidence type="ECO:0000256" key="1">
    <source>
        <dbReference type="SAM" id="Coils"/>
    </source>
</evidence>
<keyword evidence="1" id="KW-0175">Coiled coil</keyword>
<protein>
    <submittedName>
        <fullName evidence="2">Uncharacterized protein</fullName>
    </submittedName>
</protein>